<proteinExistence type="predicted"/>
<name>A0ACC0B455_CATRO</name>
<dbReference type="Proteomes" id="UP001060085">
    <property type="component" value="Linkage Group LG04"/>
</dbReference>
<evidence type="ECO:0000313" key="2">
    <source>
        <dbReference type="Proteomes" id="UP001060085"/>
    </source>
</evidence>
<reference evidence="2" key="1">
    <citation type="journal article" date="2023" name="Nat. Plants">
        <title>Single-cell RNA sequencing provides a high-resolution roadmap for understanding the multicellular compartmentation of specialized metabolism.</title>
        <authorList>
            <person name="Sun S."/>
            <person name="Shen X."/>
            <person name="Li Y."/>
            <person name="Li Y."/>
            <person name="Wang S."/>
            <person name="Li R."/>
            <person name="Zhang H."/>
            <person name="Shen G."/>
            <person name="Guo B."/>
            <person name="Wei J."/>
            <person name="Xu J."/>
            <person name="St-Pierre B."/>
            <person name="Chen S."/>
            <person name="Sun C."/>
        </authorList>
    </citation>
    <scope>NUCLEOTIDE SEQUENCE [LARGE SCALE GENOMIC DNA]</scope>
</reference>
<organism evidence="1 2">
    <name type="scientific">Catharanthus roseus</name>
    <name type="common">Madagascar periwinkle</name>
    <name type="synonym">Vinca rosea</name>
    <dbReference type="NCBI Taxonomy" id="4058"/>
    <lineage>
        <taxon>Eukaryota</taxon>
        <taxon>Viridiplantae</taxon>
        <taxon>Streptophyta</taxon>
        <taxon>Embryophyta</taxon>
        <taxon>Tracheophyta</taxon>
        <taxon>Spermatophyta</taxon>
        <taxon>Magnoliopsida</taxon>
        <taxon>eudicotyledons</taxon>
        <taxon>Gunneridae</taxon>
        <taxon>Pentapetalae</taxon>
        <taxon>asterids</taxon>
        <taxon>lamiids</taxon>
        <taxon>Gentianales</taxon>
        <taxon>Apocynaceae</taxon>
        <taxon>Rauvolfioideae</taxon>
        <taxon>Vinceae</taxon>
        <taxon>Catharanthinae</taxon>
        <taxon>Catharanthus</taxon>
    </lineage>
</organism>
<evidence type="ECO:0000313" key="1">
    <source>
        <dbReference type="EMBL" id="KAI5667425.1"/>
    </source>
</evidence>
<comment type="caution">
    <text evidence="1">The sequence shown here is derived from an EMBL/GenBank/DDBJ whole genome shotgun (WGS) entry which is preliminary data.</text>
</comment>
<dbReference type="EMBL" id="CM044704">
    <property type="protein sequence ID" value="KAI5667425.1"/>
    <property type="molecule type" value="Genomic_DNA"/>
</dbReference>
<gene>
    <name evidence="1" type="ORF">M9H77_17278</name>
</gene>
<accession>A0ACC0B455</accession>
<protein>
    <submittedName>
        <fullName evidence="1">Uncharacterized protein</fullName>
    </submittedName>
</protein>
<sequence length="160" mass="18483">MLKDKIASEVGHYYVDDSDNEVGSSKIKDLVGRHAKEERNIRKKSIVKIKYNQARGVGAHFVCVSSSNPRSKLGIVLFLKFFALSIFFSNSSYAFKNYGPSKNFIIIPATYHWDCSFLPKFVLHPIKIEEMHNVFPVLKLWHSKAFKLEIPSFRTRHSEF</sequence>
<keyword evidence="2" id="KW-1185">Reference proteome</keyword>